<evidence type="ECO:0000313" key="3">
    <source>
        <dbReference type="EMBL" id="OKH31888.1"/>
    </source>
</evidence>
<dbReference type="NCBIfam" id="TIGR02595">
    <property type="entry name" value="PEP_CTERM"/>
    <property type="match status" value="1"/>
</dbReference>
<dbReference type="EMBL" id="MRCE01000045">
    <property type="protein sequence ID" value="OKH31888.1"/>
    <property type="molecule type" value="Genomic_DNA"/>
</dbReference>
<proteinExistence type="predicted"/>
<name>A0A1U7I6E1_9CYAN</name>
<dbReference type="RefSeq" id="WP_073596717.1">
    <property type="nucleotide sequence ID" value="NZ_MRCE01000045.1"/>
</dbReference>
<dbReference type="OrthoDB" id="464760at2"/>
<comment type="caution">
    <text evidence="3">The sequence shown here is derived from an EMBL/GenBank/DDBJ whole genome shotgun (WGS) entry which is preliminary data.</text>
</comment>
<feature type="region of interest" description="Disordered" evidence="1">
    <location>
        <begin position="219"/>
        <end position="294"/>
    </location>
</feature>
<accession>A0A1U7I6E1</accession>
<evidence type="ECO:0000256" key="2">
    <source>
        <dbReference type="SAM" id="SignalP"/>
    </source>
</evidence>
<feature type="chain" id="PRO_5012459716" description="PEP-CTERM protein-sorting domain-containing protein" evidence="2">
    <location>
        <begin position="32"/>
        <end position="321"/>
    </location>
</feature>
<protein>
    <recommendedName>
        <fullName evidence="5">PEP-CTERM protein-sorting domain-containing protein</fullName>
    </recommendedName>
</protein>
<evidence type="ECO:0008006" key="5">
    <source>
        <dbReference type="Google" id="ProtNLM"/>
    </source>
</evidence>
<sequence>MKNAFSTIIGSSLLAASVSISSSLIASPARAMQFGFDNRTTNNTGNVLTGESQLFLDITDAMGGESGSATQALFKFSNVGPNASSITQIYFDDLDSNPFLKGITSISDSGAGVAFAVPNKIGNLPGGNNFDEDFSIEPTGATAPNGVNPGEWVSVLFNLNPGKTLSDVFSAMTSGALRVGFHVQAFANGGSEAFVNKPTAIVPPAPPVVQEPAPPVVQEPAPPVVQEPAPPVVQEPAPPVVQEPAPPVVQEPAPPVVQEPAPPVVQEPAPPVVQEPAPPVVQAPPAQPEVKSVPEPTSVGALLLAGFTALGLGKKRRENEQ</sequence>
<organism evidence="3 4">
    <name type="scientific">[Phormidium ambiguum] IAM M-71</name>
    <dbReference type="NCBI Taxonomy" id="454136"/>
    <lineage>
        <taxon>Bacteria</taxon>
        <taxon>Bacillati</taxon>
        <taxon>Cyanobacteriota</taxon>
        <taxon>Cyanophyceae</taxon>
        <taxon>Oscillatoriophycideae</taxon>
        <taxon>Aerosakkonematales</taxon>
        <taxon>Aerosakkonemataceae</taxon>
        <taxon>Floridanema</taxon>
    </lineage>
</organism>
<keyword evidence="2" id="KW-0732">Signal</keyword>
<feature type="compositionally biased region" description="Pro residues" evidence="1">
    <location>
        <begin position="219"/>
        <end position="287"/>
    </location>
</feature>
<dbReference type="AlphaFoldDB" id="A0A1U7I6E1"/>
<evidence type="ECO:0000313" key="4">
    <source>
        <dbReference type="Proteomes" id="UP000185860"/>
    </source>
</evidence>
<gene>
    <name evidence="3" type="ORF">NIES2119_27695</name>
</gene>
<reference evidence="3 4" key="1">
    <citation type="submission" date="2016-11" db="EMBL/GenBank/DDBJ databases">
        <title>Draft Genome Sequences of Nine Cyanobacterial Strains from Diverse Habitats.</title>
        <authorList>
            <person name="Zhu T."/>
            <person name="Hou S."/>
            <person name="Lu X."/>
            <person name="Hess W.R."/>
        </authorList>
    </citation>
    <scope>NUCLEOTIDE SEQUENCE [LARGE SCALE GENOMIC DNA]</scope>
    <source>
        <strain evidence="3 4">IAM M-71</strain>
    </source>
</reference>
<evidence type="ECO:0000256" key="1">
    <source>
        <dbReference type="SAM" id="MobiDB-lite"/>
    </source>
</evidence>
<dbReference type="Proteomes" id="UP000185860">
    <property type="component" value="Unassembled WGS sequence"/>
</dbReference>
<feature type="signal peptide" evidence="2">
    <location>
        <begin position="1"/>
        <end position="31"/>
    </location>
</feature>
<dbReference type="InterPro" id="IPR013424">
    <property type="entry name" value="Ice-binding_C"/>
</dbReference>
<dbReference type="STRING" id="454136.NIES2119_27695"/>